<proteinExistence type="predicted"/>
<name>A0A1I0W780_9FLAO</name>
<dbReference type="EMBL" id="FOJT01000002">
    <property type="protein sequence ID" value="SFA84110.1"/>
    <property type="molecule type" value="Genomic_DNA"/>
</dbReference>
<reference evidence="2" key="1">
    <citation type="submission" date="2016-10" db="EMBL/GenBank/DDBJ databases">
        <authorList>
            <person name="Varghese N."/>
            <person name="Submissions S."/>
        </authorList>
    </citation>
    <scope>NUCLEOTIDE SEQUENCE [LARGE SCALE GENOMIC DNA]</scope>
    <source>
        <strain evidence="2">DSM 21789</strain>
    </source>
</reference>
<feature type="non-terminal residue" evidence="1">
    <location>
        <position position="1"/>
    </location>
</feature>
<dbReference type="InterPro" id="IPR025667">
    <property type="entry name" value="SprB_repeat"/>
</dbReference>
<dbReference type="AlphaFoldDB" id="A0A1I0W780"/>
<organism evidence="1 2">
    <name type="scientific">Flavobacterium swingsii</name>
    <dbReference type="NCBI Taxonomy" id="498292"/>
    <lineage>
        <taxon>Bacteria</taxon>
        <taxon>Pseudomonadati</taxon>
        <taxon>Bacteroidota</taxon>
        <taxon>Flavobacteriia</taxon>
        <taxon>Flavobacteriales</taxon>
        <taxon>Flavobacteriaceae</taxon>
        <taxon>Flavobacterium</taxon>
    </lineage>
</organism>
<dbReference type="OrthoDB" id="599464at2"/>
<keyword evidence="2" id="KW-1185">Reference proteome</keyword>
<dbReference type="Pfam" id="PF13573">
    <property type="entry name" value="SprB"/>
    <property type="match status" value="2"/>
</dbReference>
<accession>A0A1I0W780</accession>
<sequence>VTNEDECDSPAELAITINAAPSVNNASAEFCEDNHENTVLSGYDDNIGAEADEDVVWYSDSDRTLIVTETGNLSVGVHTYYATVTNEDECDSPAELAITINALPEPDCPDPADTGVLCGVSQEDAQVNTNQEFSDWLDLFDYDSNLYSVEISYAYEIRSVVDNSVLPPNPNQVNGQAPLNPVPGQLVIVSVTWTLTDKDTGCIGSCPSTFTLANGCRIDCSEEKDDVLCKGASTGSITVSANGGTLPYEVKLYKLDDPVSPYRIASGLDTNPIEVLFDNLPAGSYSYLVTDDSGISECTNNEPILISEPLDDLSLDLSSDPENCEGTNSGSVEVIFSGGTPPYDISIDGNAAIVDATSPYTFPNLGTGIHSVSIVDANGCRDGERIFVDLIICSDAHCTYTQGYYGELNGSACTIDGTPTYDHQIMITAIDQAGGVFDFGSGLNVFRLKASDIYGAGDPTANNIFKMLPGGKTPRALDGFDTYDNLPLGSGSDWLIDGDPLAKNGPGMGSINNNLLSQTMTLFFNFAADPTLGNFVLEPKFATSDVACGSTDIIPNTYHEFTISSTVINYLNENLINYPGGATVTNLFKLANRALGAENIGGLTHSNINGAVDAINRGFDGCRIRVPLVVIIIKPVGDPIDASKVNVNNEPIFTAYPIPFNDVIKIRYDFDYQSDVQIQILDTKGTLLMTQDDADAYQNKEVIITPSFKKGKNQLFFVKVITNKGVSIRKVLSNEY</sequence>
<dbReference type="STRING" id="498292.SAMN05660845_0574"/>
<dbReference type="RefSeq" id="WP_143076455.1">
    <property type="nucleotide sequence ID" value="NZ_FOJT01000002.1"/>
</dbReference>
<evidence type="ECO:0000313" key="1">
    <source>
        <dbReference type="EMBL" id="SFA84110.1"/>
    </source>
</evidence>
<evidence type="ECO:0000313" key="2">
    <source>
        <dbReference type="Proteomes" id="UP000199604"/>
    </source>
</evidence>
<dbReference type="Proteomes" id="UP000199604">
    <property type="component" value="Unassembled WGS sequence"/>
</dbReference>
<protein>
    <submittedName>
        <fullName evidence="1">SprB repeat-containing protein</fullName>
    </submittedName>
</protein>
<gene>
    <name evidence="1" type="ORF">SAMN05660845_0574</name>
</gene>